<keyword evidence="5" id="KW-0238">DNA-binding</keyword>
<organism evidence="10 11">
    <name type="scientific">Chryseobacterium manosquense</name>
    <dbReference type="NCBI Taxonomy" id="2754694"/>
    <lineage>
        <taxon>Bacteria</taxon>
        <taxon>Pseudomonadati</taxon>
        <taxon>Bacteroidota</taxon>
        <taxon>Flavobacteriia</taxon>
        <taxon>Flavobacteriales</taxon>
        <taxon>Weeksellaceae</taxon>
        <taxon>Chryseobacterium group</taxon>
        <taxon>Chryseobacterium</taxon>
    </lineage>
</organism>
<feature type="domain" description="Probable transposase IS891/IS1136/IS1341" evidence="7">
    <location>
        <begin position="162"/>
        <end position="269"/>
    </location>
</feature>
<evidence type="ECO:0000256" key="2">
    <source>
        <dbReference type="ARBA" id="ARBA00022578"/>
    </source>
</evidence>
<dbReference type="NCBIfam" id="NF040570">
    <property type="entry name" value="guided_TnpB"/>
    <property type="match status" value="1"/>
</dbReference>
<keyword evidence="11" id="KW-1185">Reference proteome</keyword>
<feature type="domain" description="Cas12f1-like TNB" evidence="8">
    <location>
        <begin position="281"/>
        <end position="342"/>
    </location>
</feature>
<dbReference type="RefSeq" id="WP_188320326.1">
    <property type="nucleotide sequence ID" value="NZ_CP060203.1"/>
</dbReference>
<evidence type="ECO:0000259" key="8">
    <source>
        <dbReference type="Pfam" id="PF07282"/>
    </source>
</evidence>
<evidence type="ECO:0000256" key="3">
    <source>
        <dbReference type="ARBA" id="ARBA00022723"/>
    </source>
</evidence>
<sequence length="356" mass="41359">MIKTYTYKIKPSEKVEQKFNHLVGICRFVYNISKEVKEESYRRGLRLSCFDIQKQLTDAKKEHTFLKDVHSQTLQAVIDRLDNSFKKFFKGAGYPKWASKKKWKSIPFKSIKTTHNAFKLPSFGVVKVFKFKEPKGDLKTATIIKEADGLYLKIVVDEYNSKVKNRDSQSVVALDMGIKFFAVTSDGEYLENPKHLFKNLSKLRIENRKLSRMKKGGSNWKKQVIVVQRLYLKVKRCRLDFLQKQSTLLSNNYENVIVEDLNIKGMSKNKRLSKHILDCGWGTFFSLLEYKTNVIKVNPRYSSQECSKCGHTCKENRKTQSLFECVNCGYTENADHQATFNLLQRGQSLMEANVVH</sequence>
<evidence type="ECO:0000256" key="6">
    <source>
        <dbReference type="ARBA" id="ARBA00023172"/>
    </source>
</evidence>
<keyword evidence="3" id="KW-0479">Metal-binding</keyword>
<keyword evidence="6" id="KW-0233">DNA recombination</keyword>
<dbReference type="GO" id="GO:0003677">
    <property type="term" value="F:DNA binding"/>
    <property type="evidence" value="ECO:0007669"/>
    <property type="project" value="UniProtKB-KW"/>
</dbReference>
<evidence type="ECO:0000313" key="11">
    <source>
        <dbReference type="Proteomes" id="UP000516438"/>
    </source>
</evidence>
<proteinExistence type="inferred from homology"/>
<dbReference type="GO" id="GO:0006310">
    <property type="term" value="P:DNA recombination"/>
    <property type="evidence" value="ECO:0007669"/>
    <property type="project" value="UniProtKB-KW"/>
</dbReference>
<evidence type="ECO:0000256" key="5">
    <source>
        <dbReference type="ARBA" id="ARBA00023125"/>
    </source>
</evidence>
<dbReference type="GO" id="GO:0032196">
    <property type="term" value="P:transposition"/>
    <property type="evidence" value="ECO:0007669"/>
    <property type="project" value="UniProtKB-KW"/>
</dbReference>
<dbReference type="EMBL" id="CP060203">
    <property type="protein sequence ID" value="QNS40201.1"/>
    <property type="molecule type" value="Genomic_DNA"/>
</dbReference>
<dbReference type="Pfam" id="PF07282">
    <property type="entry name" value="Cas12f1-like_TNB"/>
    <property type="match status" value="1"/>
</dbReference>
<evidence type="ECO:0000313" key="10">
    <source>
        <dbReference type="EMBL" id="QNS40201.1"/>
    </source>
</evidence>
<evidence type="ECO:0000259" key="7">
    <source>
        <dbReference type="Pfam" id="PF01385"/>
    </source>
</evidence>
<dbReference type="InterPro" id="IPR010095">
    <property type="entry name" value="Cas12f1-like_TNB"/>
</dbReference>
<keyword evidence="4" id="KW-0862">Zinc</keyword>
<dbReference type="InterPro" id="IPR001959">
    <property type="entry name" value="Transposase"/>
</dbReference>
<name>A0A7H1DT93_9FLAO</name>
<dbReference type="Pfam" id="PF12323">
    <property type="entry name" value="HTH_OrfB_IS605"/>
    <property type="match status" value="1"/>
</dbReference>
<dbReference type="Pfam" id="PF01385">
    <property type="entry name" value="OrfB_IS605"/>
    <property type="match status" value="1"/>
</dbReference>
<accession>A0A7H1DT93</accession>
<dbReference type="Proteomes" id="UP000516438">
    <property type="component" value="Chromosome"/>
</dbReference>
<gene>
    <name evidence="10" type="primary">tnpB</name>
    <name evidence="10" type="ORF">H0S70_07250</name>
</gene>
<dbReference type="InterPro" id="IPR021027">
    <property type="entry name" value="Transposase_put_HTH"/>
</dbReference>
<evidence type="ECO:0000256" key="4">
    <source>
        <dbReference type="ARBA" id="ARBA00022833"/>
    </source>
</evidence>
<reference evidence="10 11" key="1">
    <citation type="submission" date="2020-07" db="EMBL/GenBank/DDBJ databases">
        <title>Complete genome and description of Chryseobacterium manosquense strain Marseille-Q2069 sp. nov.</title>
        <authorList>
            <person name="Boxberger M."/>
        </authorList>
    </citation>
    <scope>NUCLEOTIDE SEQUENCE [LARGE SCALE GENOMIC DNA]</scope>
    <source>
        <strain evidence="10 11">Marseille-Q2069</strain>
    </source>
</reference>
<evidence type="ECO:0000256" key="1">
    <source>
        <dbReference type="ARBA" id="ARBA00008761"/>
    </source>
</evidence>
<dbReference type="GO" id="GO:0046872">
    <property type="term" value="F:metal ion binding"/>
    <property type="evidence" value="ECO:0007669"/>
    <property type="project" value="UniProtKB-KW"/>
</dbReference>
<comment type="similarity">
    <text evidence="1">In the C-terminal section; belongs to the transposase 35 family.</text>
</comment>
<keyword evidence="2" id="KW-0815">Transposition</keyword>
<dbReference type="KEGG" id="cmaq:H0S70_07250"/>
<feature type="domain" description="Transposase putative helix-turn-helix" evidence="9">
    <location>
        <begin position="1"/>
        <end position="44"/>
    </location>
</feature>
<dbReference type="AlphaFoldDB" id="A0A7H1DT93"/>
<protein>
    <submittedName>
        <fullName evidence="10">IS200/IS605 family element transposase accessory protein TnpB</fullName>
    </submittedName>
</protein>
<dbReference type="NCBIfam" id="TIGR01766">
    <property type="entry name" value="IS200/IS605 family accessory protein TnpB-like domain"/>
    <property type="match status" value="1"/>
</dbReference>
<evidence type="ECO:0000259" key="9">
    <source>
        <dbReference type="Pfam" id="PF12323"/>
    </source>
</evidence>